<feature type="compositionally biased region" description="Basic and acidic residues" evidence="1">
    <location>
        <begin position="1182"/>
        <end position="1193"/>
    </location>
</feature>
<feature type="region of interest" description="Disordered" evidence="1">
    <location>
        <begin position="1138"/>
        <end position="1253"/>
    </location>
</feature>
<feature type="compositionally biased region" description="Basic and acidic residues" evidence="1">
    <location>
        <begin position="54"/>
        <end position="73"/>
    </location>
</feature>
<feature type="compositionally biased region" description="Polar residues" evidence="1">
    <location>
        <begin position="567"/>
        <end position="588"/>
    </location>
</feature>
<sequence>MSGKDKPGVTRRLNRGRSASDSKSKTDSGCFVDEELERHGSSDSSQGSISSSPVKEKESDSKKAKVAHKESKTNTDTALVSSSEPSTVEENASKRHAGDKENVMNEDINTNDENETAVTENVDTVCDVVEKTRRASDFYCLYYSASPEGTLTKSDAIKLRRKPPVPPKPKLRRGSAPPSSFNHIERIHNQNKDITKRFSYNEGQSDSSKTDETHDKFQECEKRKSVEERVLFFEAVAKDVFLTNVETANLKDSSDVLGSKDLEIETHNGLHFVQTGPDEVENIAPLADSEEFSFESNSNSESFNFEQEQVYVPEQFVPLVEEDEFSINGSSSFQSSINCSSVSENCHGSENGRKCLDCVNEVDENEIPDHFVVDENQNGVNVALYQNDQQCSDAVTSKMYEELLIDVQTAKGSDSLVPQNGIEYFEVSAKEGDLLAVKTPCNKRQVGDCCVSMPDLENEQRGTGSSEKLVNPRLNDIKQELLISSRHHEGNKTQRRRPGSIAGFSNWEKDVTSQLKRRSWSFSASCPMDINSPFVRKVYQIPAPKLTTSSWRSESGLSSPYVRSLQQNQPMQSPPTGINASQGKTGWSNRRRTGVSYHEYSGYTSDDSSVYSEPSFQPLRRRPQSLNNGRILKSMSDDSDISLTDNVQQRRFRHSLGSKDPIYALRRQSAEFGIDEQPPSFRPVSPVQSPRLQTLRRASSYSSSSDSEVEKIFRQPKVSTPAYHHHTSIHDGLVSAVTNRKVSAMEALFGPQSPKNVALTSDFEQSRRKTLSERFSEIPPQPTSEEDFLEELEEDEVTAVDETEPKEIEEPGLEFDDTDYSEFYTRCEDKESIITAEALSVKKLLESPQTVLPDPDIESVVMSVTERKVLSPTSDNEENLETQNASCDNDTDSGEELETAEQFYRRHRGTQTPPPEVFKALSPPSSVGTQTPPVPVSHELPSSLLKELELHILTPTITRALSPSMSQEQHSPLLDHFRAVSPPSSPFADTDMLSPPQESDKAVSVEELLKILAGIQAPGTPQETPSRRPVSVQKYNCSSTQDENKKPSKIPKSLPSSWQHLSSPTGKESEGFKKPNGVPPRSSRSHDCLRRGLSGREKRSNVIQAKMVRCNESSDNIRKKLKDWKLRSQLFEEEVECLEDRGDEHKEEKALKVSYDGSESTDNIETLSKLTKTHSLKRPRKDRAFSQKERNYSFDETLLTTKHDSLKSKEAKDSNDGVNGVKESNNSCREEDSELEVTSLDEKFQNTDNEPLVHEVASPEGIDMFIDYRKKNGMHITSTPKPPPDPDKNCFGREDRVGKINLDKLDDVHAEKPENLRNQRTSETSSKCQCNRRQICSY</sequence>
<keyword evidence="3" id="KW-1185">Reference proteome</keyword>
<feature type="region of interest" description="Disordered" evidence="1">
    <location>
        <begin position="1016"/>
        <end position="1099"/>
    </location>
</feature>
<name>A0A9W9YCH0_9CNID</name>
<feature type="compositionally biased region" description="Basic residues" evidence="1">
    <location>
        <begin position="1171"/>
        <end position="1181"/>
    </location>
</feature>
<feature type="compositionally biased region" description="Basic and acidic residues" evidence="1">
    <location>
        <begin position="1138"/>
        <end position="1151"/>
    </location>
</feature>
<feature type="region of interest" description="Disordered" evidence="1">
    <location>
        <begin position="154"/>
        <end position="181"/>
    </location>
</feature>
<evidence type="ECO:0000313" key="3">
    <source>
        <dbReference type="Proteomes" id="UP001163046"/>
    </source>
</evidence>
<gene>
    <name evidence="2" type="ORF">OS493_017162</name>
</gene>
<dbReference type="OrthoDB" id="2161974at2759"/>
<feature type="region of interest" description="Disordered" evidence="1">
    <location>
        <begin position="484"/>
        <end position="505"/>
    </location>
</feature>
<feature type="compositionally biased region" description="Basic and acidic residues" evidence="1">
    <location>
        <begin position="91"/>
        <end position="103"/>
    </location>
</feature>
<evidence type="ECO:0000256" key="1">
    <source>
        <dbReference type="SAM" id="MobiDB-lite"/>
    </source>
</evidence>
<reference evidence="2" key="1">
    <citation type="submission" date="2023-01" db="EMBL/GenBank/DDBJ databases">
        <title>Genome assembly of the deep-sea coral Lophelia pertusa.</title>
        <authorList>
            <person name="Herrera S."/>
            <person name="Cordes E."/>
        </authorList>
    </citation>
    <scope>NUCLEOTIDE SEQUENCE</scope>
    <source>
        <strain evidence="2">USNM1676648</strain>
        <tissue evidence="2">Polyp</tissue>
    </source>
</reference>
<feature type="compositionally biased region" description="Polar residues" evidence="1">
    <location>
        <begin position="1157"/>
        <end position="1170"/>
    </location>
</feature>
<comment type="caution">
    <text evidence="2">The sequence shown here is derived from an EMBL/GenBank/DDBJ whole genome shotgun (WGS) entry which is preliminary data.</text>
</comment>
<dbReference type="EMBL" id="MU827786">
    <property type="protein sequence ID" value="KAJ7333619.1"/>
    <property type="molecule type" value="Genomic_DNA"/>
</dbReference>
<feature type="compositionally biased region" description="Polar residues" evidence="1">
    <location>
        <begin position="74"/>
        <end position="90"/>
    </location>
</feature>
<feature type="region of interest" description="Disordered" evidence="1">
    <location>
        <begin position="567"/>
        <end position="590"/>
    </location>
</feature>
<protein>
    <submittedName>
        <fullName evidence="2">Uncharacterized protein</fullName>
    </submittedName>
</protein>
<accession>A0A9W9YCH0</accession>
<feature type="region of interest" description="Disordered" evidence="1">
    <location>
        <begin position="869"/>
        <end position="935"/>
    </location>
</feature>
<feature type="compositionally biased region" description="Basic residues" evidence="1">
    <location>
        <begin position="159"/>
        <end position="173"/>
    </location>
</feature>
<feature type="compositionally biased region" description="Acidic residues" evidence="1">
    <location>
        <begin position="889"/>
        <end position="899"/>
    </location>
</feature>
<feature type="compositionally biased region" description="Basic and acidic residues" evidence="1">
    <location>
        <begin position="1084"/>
        <end position="1099"/>
    </location>
</feature>
<proteinExistence type="predicted"/>
<feature type="region of interest" description="Disordered" evidence="1">
    <location>
        <begin position="1"/>
        <end position="116"/>
    </location>
</feature>
<organism evidence="2 3">
    <name type="scientific">Desmophyllum pertusum</name>
    <dbReference type="NCBI Taxonomy" id="174260"/>
    <lineage>
        <taxon>Eukaryota</taxon>
        <taxon>Metazoa</taxon>
        <taxon>Cnidaria</taxon>
        <taxon>Anthozoa</taxon>
        <taxon>Hexacorallia</taxon>
        <taxon>Scleractinia</taxon>
        <taxon>Caryophylliina</taxon>
        <taxon>Caryophylliidae</taxon>
        <taxon>Desmophyllum</taxon>
    </lineage>
</organism>
<evidence type="ECO:0000313" key="2">
    <source>
        <dbReference type="EMBL" id="KAJ7333619.1"/>
    </source>
</evidence>
<feature type="compositionally biased region" description="Low complexity" evidence="1">
    <location>
        <begin position="42"/>
        <end position="52"/>
    </location>
</feature>
<feature type="region of interest" description="Disordered" evidence="1">
    <location>
        <begin position="674"/>
        <end position="708"/>
    </location>
</feature>
<feature type="compositionally biased region" description="Basic and acidic residues" evidence="1">
    <location>
        <begin position="1201"/>
        <end position="1215"/>
    </location>
</feature>
<feature type="region of interest" description="Disordered" evidence="1">
    <location>
        <begin position="978"/>
        <end position="1001"/>
    </location>
</feature>
<dbReference type="Proteomes" id="UP001163046">
    <property type="component" value="Unassembled WGS sequence"/>
</dbReference>